<dbReference type="InterPro" id="IPR013818">
    <property type="entry name" value="Lipase"/>
</dbReference>
<protein>
    <recommendedName>
        <fullName evidence="8">Lipase domain-containing protein</fullName>
    </recommendedName>
</protein>
<dbReference type="GO" id="GO:0016298">
    <property type="term" value="F:lipase activity"/>
    <property type="evidence" value="ECO:0007669"/>
    <property type="project" value="InterPro"/>
</dbReference>
<evidence type="ECO:0000256" key="7">
    <source>
        <dbReference type="SAM" id="SignalP"/>
    </source>
</evidence>
<feature type="binding site" evidence="5">
    <location>
        <position position="244"/>
    </location>
    <ligand>
        <name>Ca(2+)</name>
        <dbReference type="ChEBI" id="CHEBI:29108"/>
    </ligand>
</feature>
<comment type="subcellular location">
    <subcellularLocation>
        <location evidence="1">Secreted</location>
    </subcellularLocation>
</comment>
<feature type="chain" id="PRO_5043889378" description="Lipase domain-containing protein" evidence="7">
    <location>
        <begin position="22"/>
        <end position="537"/>
    </location>
</feature>
<keyword evidence="7" id="KW-0732">Signal</keyword>
<dbReference type="AlphaFoldDB" id="A0AAW0U170"/>
<dbReference type="CDD" id="cd00707">
    <property type="entry name" value="Pancreat_lipase_like"/>
    <property type="match status" value="1"/>
</dbReference>
<feature type="binding site" evidence="5">
    <location>
        <position position="239"/>
    </location>
    <ligand>
        <name>Ca(2+)</name>
        <dbReference type="ChEBI" id="CHEBI:29108"/>
    </ligand>
</feature>
<evidence type="ECO:0000313" key="9">
    <source>
        <dbReference type="EMBL" id="KAK8392527.1"/>
    </source>
</evidence>
<keyword evidence="3" id="KW-0964">Secreted</keyword>
<keyword evidence="5" id="KW-0106">Calcium</keyword>
<dbReference type="EMBL" id="JARAKH010000022">
    <property type="protein sequence ID" value="KAK8392527.1"/>
    <property type="molecule type" value="Genomic_DNA"/>
</dbReference>
<dbReference type="Gene3D" id="2.60.60.20">
    <property type="entry name" value="PLAT/LH2 domain"/>
    <property type="match status" value="1"/>
</dbReference>
<evidence type="ECO:0000256" key="6">
    <source>
        <dbReference type="RuleBase" id="RU004262"/>
    </source>
</evidence>
<dbReference type="SUPFAM" id="SSF53474">
    <property type="entry name" value="alpha/beta-Hydrolases"/>
    <property type="match status" value="1"/>
</dbReference>
<dbReference type="GO" id="GO:0052689">
    <property type="term" value="F:carboxylic ester hydrolase activity"/>
    <property type="evidence" value="ECO:0007669"/>
    <property type="project" value="InterPro"/>
</dbReference>
<dbReference type="InterPro" id="IPR029058">
    <property type="entry name" value="AB_hydrolase_fold"/>
</dbReference>
<dbReference type="FunFam" id="3.40.50.1820:FF:000033">
    <property type="entry name" value="Pancreatic triacylglycerol lipase"/>
    <property type="match status" value="1"/>
</dbReference>
<dbReference type="GO" id="GO:0005615">
    <property type="term" value="C:extracellular space"/>
    <property type="evidence" value="ECO:0007669"/>
    <property type="project" value="TreeGrafter"/>
</dbReference>
<gene>
    <name evidence="9" type="ORF">O3P69_014720</name>
</gene>
<dbReference type="Proteomes" id="UP001487740">
    <property type="component" value="Unassembled WGS sequence"/>
</dbReference>
<comment type="caution">
    <text evidence="9">The sequence shown here is derived from an EMBL/GenBank/DDBJ whole genome shotgun (WGS) entry which is preliminary data.</text>
</comment>
<comment type="similarity">
    <text evidence="2 6">Belongs to the AB hydrolase superfamily. Lipase family.</text>
</comment>
<dbReference type="PANTHER" id="PTHR11610:SF173">
    <property type="entry name" value="LIPASE DOMAIN-CONTAINING PROTEIN-RELATED"/>
    <property type="match status" value="1"/>
</dbReference>
<feature type="active site" description="Charge relay system" evidence="4">
    <location>
        <position position="313"/>
    </location>
</feature>
<feature type="active site" description="Charge relay system" evidence="4">
    <location>
        <position position="228"/>
    </location>
</feature>
<dbReference type="Pfam" id="PF00151">
    <property type="entry name" value="Lipase"/>
    <property type="match status" value="1"/>
</dbReference>
<evidence type="ECO:0000259" key="8">
    <source>
        <dbReference type="Pfam" id="PF00151"/>
    </source>
</evidence>
<evidence type="ECO:0000256" key="4">
    <source>
        <dbReference type="PIRSR" id="PIRSR000865-1"/>
    </source>
</evidence>
<evidence type="ECO:0000256" key="3">
    <source>
        <dbReference type="ARBA" id="ARBA00022525"/>
    </source>
</evidence>
<proteinExistence type="inferred from homology"/>
<feature type="signal peptide" evidence="7">
    <location>
        <begin position="1"/>
        <end position="21"/>
    </location>
</feature>
<dbReference type="PIRSF" id="PIRSF000865">
    <property type="entry name" value="Lipoprotein_lipase_LIPH"/>
    <property type="match status" value="1"/>
</dbReference>
<dbReference type="SUPFAM" id="SSF49723">
    <property type="entry name" value="Lipase/lipooxygenase domain (PLAT/LH2 domain)"/>
    <property type="match status" value="1"/>
</dbReference>
<dbReference type="InterPro" id="IPR016272">
    <property type="entry name" value="Lipase_LIPH"/>
</dbReference>
<accession>A0AAW0U170</accession>
<dbReference type="GO" id="GO:0016042">
    <property type="term" value="P:lipid catabolic process"/>
    <property type="evidence" value="ECO:0007669"/>
    <property type="project" value="TreeGrafter"/>
</dbReference>
<dbReference type="PRINTS" id="PR00821">
    <property type="entry name" value="TAGLIPASE"/>
</dbReference>
<feature type="domain" description="Lipase" evidence="8">
    <location>
        <begin position="70"/>
        <end position="386"/>
    </location>
</feature>
<dbReference type="GO" id="GO:0046872">
    <property type="term" value="F:metal ion binding"/>
    <property type="evidence" value="ECO:0007669"/>
    <property type="project" value="UniProtKB-KW"/>
</dbReference>
<dbReference type="InterPro" id="IPR000734">
    <property type="entry name" value="TAG_lipase"/>
</dbReference>
<dbReference type="InterPro" id="IPR036392">
    <property type="entry name" value="PLAT/LH2_dom_sf"/>
</dbReference>
<feature type="active site" description="Nucleophile" evidence="4">
    <location>
        <position position="205"/>
    </location>
</feature>
<reference evidence="9 10" key="1">
    <citation type="submission" date="2023-03" db="EMBL/GenBank/DDBJ databases">
        <title>High-quality genome of Scylla paramamosain provides insights in environmental adaptation.</title>
        <authorList>
            <person name="Zhang L."/>
        </authorList>
    </citation>
    <scope>NUCLEOTIDE SEQUENCE [LARGE SCALE GENOMIC DNA]</scope>
    <source>
        <strain evidence="9">LZ_2023a</strain>
        <tissue evidence="9">Muscle</tissue>
    </source>
</reference>
<organism evidence="9 10">
    <name type="scientific">Scylla paramamosain</name>
    <name type="common">Mud crab</name>
    <dbReference type="NCBI Taxonomy" id="85552"/>
    <lineage>
        <taxon>Eukaryota</taxon>
        <taxon>Metazoa</taxon>
        <taxon>Ecdysozoa</taxon>
        <taxon>Arthropoda</taxon>
        <taxon>Crustacea</taxon>
        <taxon>Multicrustacea</taxon>
        <taxon>Malacostraca</taxon>
        <taxon>Eumalacostraca</taxon>
        <taxon>Eucarida</taxon>
        <taxon>Decapoda</taxon>
        <taxon>Pleocyemata</taxon>
        <taxon>Brachyura</taxon>
        <taxon>Eubrachyura</taxon>
        <taxon>Portunoidea</taxon>
        <taxon>Portunidae</taxon>
        <taxon>Portuninae</taxon>
        <taxon>Scylla</taxon>
    </lineage>
</organism>
<evidence type="ECO:0000256" key="1">
    <source>
        <dbReference type="ARBA" id="ARBA00004613"/>
    </source>
</evidence>
<keyword evidence="10" id="KW-1185">Reference proteome</keyword>
<feature type="binding site" evidence="5">
    <location>
        <position position="247"/>
    </location>
    <ligand>
        <name>Ca(2+)</name>
        <dbReference type="ChEBI" id="CHEBI:29108"/>
    </ligand>
</feature>
<feature type="binding site" evidence="5">
    <location>
        <position position="242"/>
    </location>
    <ligand>
        <name>Ca(2+)</name>
        <dbReference type="ChEBI" id="CHEBI:29108"/>
    </ligand>
</feature>
<evidence type="ECO:0000256" key="2">
    <source>
        <dbReference type="ARBA" id="ARBA00010701"/>
    </source>
</evidence>
<keyword evidence="5" id="KW-0479">Metal-binding</keyword>
<dbReference type="Gene3D" id="3.40.50.1820">
    <property type="entry name" value="alpha/beta hydrolase"/>
    <property type="match status" value="1"/>
</dbReference>
<sequence length="537" mass="60422">MGKSSVWLGVVMVVVVTGVAARAATIPGWRRSEAVNLNHRSVIPCIESDDPEPWCDPVLGCLYLTDDWFHSNRPFNVMPNSREHINTRFMLHTREKPAIHEDVFITANRSSVDNTTFDPNKPVKFIIHGFIDTGFLGWLREMAEALLAYGDYNVVRVDWGGGSLPMYCTATANTRVVGLEIAHLVNFLIDDYQLNPASVHLIGHSLGAHTSGYAGEKIQGLGRITGMDPAGPYFTGTPEFIRLDPSDAIFVDAIHTDSDPIYTLGYGTDQPMGNVDFYPNAGHDQPGCDPVSIGIDVIQDIGEGIRELAACSHGRSYKLFTDVLQQPCPYLAHECVDYESFEMGRCASCGEDNSKCAYMGMRAVEYSSPQRESVRLYLDTDAKSPYCYYHYQVIVDTSHPKEAEVFVQGHLDVTLYGDNGELLENLRLTKKHERFEHGQLKYFMFKSHIDLSRVIRLVAKWRYDDSLTNPGSYCWALLCNRSLYVRSIQVAPMDYYPEQNRLNHKHVLCQAGREYIKIKSGTSESLDYDESCVFSIQ</sequence>
<name>A0AAW0U170_SCYPA</name>
<evidence type="ECO:0000256" key="5">
    <source>
        <dbReference type="PIRSR" id="PIRSR000865-2"/>
    </source>
</evidence>
<dbReference type="PANTHER" id="PTHR11610">
    <property type="entry name" value="LIPASE"/>
    <property type="match status" value="1"/>
</dbReference>
<evidence type="ECO:0000313" key="10">
    <source>
        <dbReference type="Proteomes" id="UP001487740"/>
    </source>
</evidence>
<dbReference type="InterPro" id="IPR033906">
    <property type="entry name" value="Lipase_N"/>
</dbReference>